<evidence type="ECO:0000313" key="7">
    <source>
        <dbReference type="Proteomes" id="UP000199317"/>
    </source>
</evidence>
<dbReference type="Pfam" id="PF06411">
    <property type="entry name" value="HdeA"/>
    <property type="match status" value="1"/>
</dbReference>
<dbReference type="EMBL" id="FNJL01000063">
    <property type="protein sequence ID" value="SDP94455.1"/>
    <property type="molecule type" value="Genomic_DNA"/>
</dbReference>
<dbReference type="Proteomes" id="UP000199317">
    <property type="component" value="Unassembled WGS sequence"/>
</dbReference>
<evidence type="ECO:0000256" key="5">
    <source>
        <dbReference type="SAM" id="SignalP"/>
    </source>
</evidence>
<organism evidence="6 7">
    <name type="scientific">Paracidovorax cattleyae</name>
    <dbReference type="NCBI Taxonomy" id="80868"/>
    <lineage>
        <taxon>Bacteria</taxon>
        <taxon>Pseudomonadati</taxon>
        <taxon>Pseudomonadota</taxon>
        <taxon>Betaproteobacteria</taxon>
        <taxon>Burkholderiales</taxon>
        <taxon>Comamonadaceae</taxon>
        <taxon>Paracidovorax</taxon>
    </lineage>
</organism>
<feature type="signal peptide" evidence="5">
    <location>
        <begin position="1"/>
        <end position="22"/>
    </location>
</feature>
<feature type="region of interest" description="Disordered" evidence="4">
    <location>
        <begin position="27"/>
        <end position="48"/>
    </location>
</feature>
<sequence>MRVLARLSVLTLSSLAAAAAMAQTPSPAATPAAATNPAAATAPAPAASARKPLVKTTCSDYVGMDETIKPKFIYYAVGHTQGGKKEAVFEEDAIEKIKPELDQYCSVHLTKSAYAKVMASSTASERSAAHGHSKTM</sequence>
<evidence type="ECO:0000256" key="4">
    <source>
        <dbReference type="SAM" id="MobiDB-lite"/>
    </source>
</evidence>
<dbReference type="RefSeq" id="WP_092840437.1">
    <property type="nucleotide sequence ID" value="NZ_FNJL01000063.1"/>
</dbReference>
<dbReference type="InterPro" id="IPR038303">
    <property type="entry name" value="HdeA/HdeB_sf"/>
</dbReference>
<dbReference type="OrthoDB" id="8820341at2"/>
<protein>
    <submittedName>
        <fullName evidence="6">HdeA/HdeB family protein</fullName>
    </submittedName>
</protein>
<accession>A0A1H0WVI8</accession>
<keyword evidence="1 5" id="KW-0732">Signal</keyword>
<evidence type="ECO:0000313" key="6">
    <source>
        <dbReference type="EMBL" id="SDP94455.1"/>
    </source>
</evidence>
<evidence type="ECO:0000256" key="3">
    <source>
        <dbReference type="ARBA" id="ARBA00023186"/>
    </source>
</evidence>
<name>A0A1H0WVI8_9BURK</name>
<dbReference type="InterPro" id="IPR036831">
    <property type="entry name" value="HdeA_sf"/>
</dbReference>
<dbReference type="GO" id="GO:0071468">
    <property type="term" value="P:cellular response to acidic pH"/>
    <property type="evidence" value="ECO:0007669"/>
    <property type="project" value="InterPro"/>
</dbReference>
<keyword evidence="3" id="KW-0143">Chaperone</keyword>
<dbReference type="AlphaFoldDB" id="A0A1H0WVI8"/>
<proteinExistence type="predicted"/>
<keyword evidence="2" id="KW-0574">Periplasm</keyword>
<evidence type="ECO:0000256" key="2">
    <source>
        <dbReference type="ARBA" id="ARBA00022764"/>
    </source>
</evidence>
<reference evidence="7" key="1">
    <citation type="submission" date="2016-10" db="EMBL/GenBank/DDBJ databases">
        <authorList>
            <person name="Varghese N."/>
            <person name="Submissions S."/>
        </authorList>
    </citation>
    <scope>NUCLEOTIDE SEQUENCE [LARGE SCALE GENOMIC DNA]</scope>
    <source>
        <strain evidence="7">DSM 17101</strain>
    </source>
</reference>
<dbReference type="Gene3D" id="1.10.890.10">
    <property type="entry name" value="HNS-dependent expression A"/>
    <property type="match status" value="1"/>
</dbReference>
<gene>
    <name evidence="6" type="ORF">SAMN04489708_1637</name>
</gene>
<keyword evidence="7" id="KW-1185">Reference proteome</keyword>
<dbReference type="SUPFAM" id="SSF47752">
    <property type="entry name" value="Protein HNS-dependent expression A, HdeA"/>
    <property type="match status" value="1"/>
</dbReference>
<feature type="chain" id="PRO_5011609852" evidence="5">
    <location>
        <begin position="23"/>
        <end position="136"/>
    </location>
</feature>
<evidence type="ECO:0000256" key="1">
    <source>
        <dbReference type="ARBA" id="ARBA00022729"/>
    </source>
</evidence>
<dbReference type="InterPro" id="IPR010486">
    <property type="entry name" value="HNS-dep_expression_A/B"/>
</dbReference>
<dbReference type="GO" id="GO:0030288">
    <property type="term" value="C:outer membrane-bounded periplasmic space"/>
    <property type="evidence" value="ECO:0007669"/>
    <property type="project" value="InterPro"/>
</dbReference>